<organism evidence="3 4">
    <name type="scientific">Lutibacter oricola</name>
    <dbReference type="NCBI Taxonomy" id="762486"/>
    <lineage>
        <taxon>Bacteria</taxon>
        <taxon>Pseudomonadati</taxon>
        <taxon>Bacteroidota</taxon>
        <taxon>Flavobacteriia</taxon>
        <taxon>Flavobacteriales</taxon>
        <taxon>Flavobacteriaceae</taxon>
        <taxon>Lutibacter</taxon>
    </lineage>
</organism>
<dbReference type="AlphaFoldDB" id="A0A1H3GEN0"/>
<keyword evidence="2" id="KW-0812">Transmembrane</keyword>
<evidence type="ECO:0000256" key="1">
    <source>
        <dbReference type="SAM" id="MobiDB-lite"/>
    </source>
</evidence>
<evidence type="ECO:0000313" key="4">
    <source>
        <dbReference type="Proteomes" id="UP000199595"/>
    </source>
</evidence>
<gene>
    <name evidence="3" type="ORF">SAMN05444411_1144</name>
</gene>
<reference evidence="3 4" key="1">
    <citation type="submission" date="2016-10" db="EMBL/GenBank/DDBJ databases">
        <authorList>
            <person name="de Groot N.N."/>
        </authorList>
    </citation>
    <scope>NUCLEOTIDE SEQUENCE [LARGE SCALE GENOMIC DNA]</scope>
    <source>
        <strain evidence="3 4">DSM 24956</strain>
    </source>
</reference>
<evidence type="ECO:0000313" key="3">
    <source>
        <dbReference type="EMBL" id="SDY01495.1"/>
    </source>
</evidence>
<dbReference type="EMBL" id="FNNJ01000014">
    <property type="protein sequence ID" value="SDY01495.1"/>
    <property type="molecule type" value="Genomic_DNA"/>
</dbReference>
<protein>
    <submittedName>
        <fullName evidence="3">Uncharacterized protein</fullName>
    </submittedName>
</protein>
<dbReference type="Proteomes" id="UP000199595">
    <property type="component" value="Unassembled WGS sequence"/>
</dbReference>
<proteinExistence type="predicted"/>
<sequence>MNPYFSAMKKREKSIENHKASIRKKTQKNKELYLGQNGKNQKEEYTFPKMNNSQFQEFKSKLEQERKSEKTKTRVIIIVVFIIATAVMIYAKKYI</sequence>
<accession>A0A1H3GEN0</accession>
<feature type="region of interest" description="Disordered" evidence="1">
    <location>
        <begin position="1"/>
        <end position="31"/>
    </location>
</feature>
<feature type="transmembrane region" description="Helical" evidence="2">
    <location>
        <begin position="75"/>
        <end position="91"/>
    </location>
</feature>
<dbReference type="RefSeq" id="WP_090126198.1">
    <property type="nucleotide sequence ID" value="NZ_FNNJ01000014.1"/>
</dbReference>
<keyword evidence="2" id="KW-1133">Transmembrane helix</keyword>
<dbReference type="STRING" id="762486.SAMN05444411_1144"/>
<keyword evidence="2" id="KW-0472">Membrane</keyword>
<name>A0A1H3GEN0_9FLAO</name>
<evidence type="ECO:0000256" key="2">
    <source>
        <dbReference type="SAM" id="Phobius"/>
    </source>
</evidence>
<keyword evidence="4" id="KW-1185">Reference proteome</keyword>